<evidence type="ECO:0000256" key="17">
    <source>
        <dbReference type="ARBA" id="ARBA00060485"/>
    </source>
</evidence>
<dbReference type="Pfam" id="PF02424">
    <property type="entry name" value="ApbE"/>
    <property type="match status" value="1"/>
</dbReference>
<keyword evidence="8 18" id="KW-0479">Metal-binding</keyword>
<protein>
    <recommendedName>
        <fullName evidence="3 18">FAD:protein FMN transferase</fullName>
        <ecNumber evidence="2 18">2.7.1.180</ecNumber>
    </recommendedName>
    <alternativeName>
        <fullName evidence="15 18">Flavin transferase</fullName>
    </alternativeName>
</protein>
<name>U2EL60_9GAMM</name>
<dbReference type="InterPro" id="IPR024932">
    <property type="entry name" value="ApbE"/>
</dbReference>
<dbReference type="OrthoDB" id="9778595at2"/>
<keyword evidence="4" id="KW-1003">Cell membrane</keyword>
<evidence type="ECO:0000256" key="6">
    <source>
        <dbReference type="ARBA" id="ARBA00022630"/>
    </source>
</evidence>
<evidence type="ECO:0000256" key="8">
    <source>
        <dbReference type="ARBA" id="ARBA00022723"/>
    </source>
</evidence>
<reference evidence="20 21" key="2">
    <citation type="journal article" date="2013" name="PLoS ONE">
        <title>INDIGO - INtegrated Data Warehouse of MIcrobial GenOmes with Examples from the Red Sea Extremophiles.</title>
        <authorList>
            <person name="Alam I."/>
            <person name="Antunes A."/>
            <person name="Kamau A.A."/>
            <person name="Ba Alawi W."/>
            <person name="Kalkatawi M."/>
            <person name="Stingl U."/>
            <person name="Bajic V.B."/>
        </authorList>
    </citation>
    <scope>NUCLEOTIDE SEQUENCE [LARGE SCALE GENOMIC DNA]</scope>
    <source>
        <strain evidence="20 21">E1L3A</strain>
    </source>
</reference>
<gene>
    <name evidence="20" type="primary">apbE</name>
    <name evidence="20" type="ORF">SSPSH_002368</name>
</gene>
<evidence type="ECO:0000256" key="18">
    <source>
        <dbReference type="PIRNR" id="PIRNR006268"/>
    </source>
</evidence>
<dbReference type="FunFam" id="3.10.520.10:FF:000001">
    <property type="entry name" value="FAD:protein FMN transferase"/>
    <property type="match status" value="1"/>
</dbReference>
<evidence type="ECO:0000256" key="5">
    <source>
        <dbReference type="ARBA" id="ARBA00022519"/>
    </source>
</evidence>
<evidence type="ECO:0000256" key="15">
    <source>
        <dbReference type="ARBA" id="ARBA00031306"/>
    </source>
</evidence>
<keyword evidence="12" id="KW-0472">Membrane</keyword>
<keyword evidence="11 18" id="KW-0460">Magnesium</keyword>
<evidence type="ECO:0000313" key="20">
    <source>
        <dbReference type="EMBL" id="ERJ18665.1"/>
    </source>
</evidence>
<dbReference type="STRING" id="1033802.SSPSH_002368"/>
<proteinExistence type="inferred from homology"/>
<accession>U2EL60</accession>
<evidence type="ECO:0000256" key="13">
    <source>
        <dbReference type="ARBA" id="ARBA00023139"/>
    </source>
</evidence>
<dbReference type="PANTHER" id="PTHR30040">
    <property type="entry name" value="THIAMINE BIOSYNTHESIS LIPOPROTEIN APBE"/>
    <property type="match status" value="1"/>
</dbReference>
<comment type="similarity">
    <text evidence="1 18">Belongs to the ApbE family.</text>
</comment>
<dbReference type="EMBL" id="AFNV02000016">
    <property type="protein sequence ID" value="ERJ18665.1"/>
    <property type="molecule type" value="Genomic_DNA"/>
</dbReference>
<keyword evidence="9" id="KW-0732">Signal</keyword>
<reference evidence="20 21" key="1">
    <citation type="journal article" date="2011" name="J. Bacteriol.">
        <title>Genome sequence of Salinisphaera shabanensis, a gammaproteobacterium from the harsh, variable environment of the brine-seawater interface of the Shaban Deep in the Red Sea.</title>
        <authorList>
            <person name="Antunes A."/>
            <person name="Alam I."/>
            <person name="Bajic V.B."/>
            <person name="Stingl U."/>
        </authorList>
    </citation>
    <scope>NUCLEOTIDE SEQUENCE [LARGE SCALE GENOMIC DNA]</scope>
    <source>
        <strain evidence="20 21">E1L3A</strain>
    </source>
</reference>
<comment type="caution">
    <text evidence="20">The sequence shown here is derived from an EMBL/GenBank/DDBJ whole genome shotgun (WGS) entry which is preliminary data.</text>
</comment>
<evidence type="ECO:0000256" key="7">
    <source>
        <dbReference type="ARBA" id="ARBA00022679"/>
    </source>
</evidence>
<evidence type="ECO:0000256" key="19">
    <source>
        <dbReference type="PIRSR" id="PIRSR006268-2"/>
    </source>
</evidence>
<dbReference type="EC" id="2.7.1.180" evidence="2 18"/>
<feature type="binding site" evidence="19">
    <location>
        <position position="313"/>
    </location>
    <ligand>
        <name>Mg(2+)</name>
        <dbReference type="ChEBI" id="CHEBI:18420"/>
    </ligand>
</feature>
<evidence type="ECO:0000256" key="1">
    <source>
        <dbReference type="ARBA" id="ARBA00008282"/>
    </source>
</evidence>
<evidence type="ECO:0000256" key="2">
    <source>
        <dbReference type="ARBA" id="ARBA00011955"/>
    </source>
</evidence>
<dbReference type="GO" id="GO:0046872">
    <property type="term" value="F:metal ion binding"/>
    <property type="evidence" value="ECO:0007669"/>
    <property type="project" value="UniProtKB-UniRule"/>
</dbReference>
<dbReference type="AlphaFoldDB" id="U2EL60"/>
<dbReference type="PIRSF" id="PIRSF006268">
    <property type="entry name" value="ApbE"/>
    <property type="match status" value="1"/>
</dbReference>
<feature type="binding site" evidence="19">
    <location>
        <position position="309"/>
    </location>
    <ligand>
        <name>Mg(2+)</name>
        <dbReference type="ChEBI" id="CHEBI:18420"/>
    </ligand>
</feature>
<dbReference type="RefSeq" id="WP_006913458.1">
    <property type="nucleotide sequence ID" value="NZ_AFNV02000016.1"/>
</dbReference>
<dbReference type="InterPro" id="IPR003374">
    <property type="entry name" value="ApbE-like_sf"/>
</dbReference>
<comment type="catalytic activity">
    <reaction evidence="16 18">
        <text>L-threonyl-[protein] + FAD = FMN-L-threonyl-[protein] + AMP + H(+)</text>
        <dbReference type="Rhea" id="RHEA:36847"/>
        <dbReference type="Rhea" id="RHEA-COMP:11060"/>
        <dbReference type="Rhea" id="RHEA-COMP:11061"/>
        <dbReference type="ChEBI" id="CHEBI:15378"/>
        <dbReference type="ChEBI" id="CHEBI:30013"/>
        <dbReference type="ChEBI" id="CHEBI:57692"/>
        <dbReference type="ChEBI" id="CHEBI:74257"/>
        <dbReference type="ChEBI" id="CHEBI:456215"/>
        <dbReference type="EC" id="2.7.1.180"/>
    </reaction>
</comment>
<keyword evidence="14 20" id="KW-0449">Lipoprotein</keyword>
<evidence type="ECO:0000313" key="21">
    <source>
        <dbReference type="Proteomes" id="UP000006242"/>
    </source>
</evidence>
<evidence type="ECO:0000256" key="12">
    <source>
        <dbReference type="ARBA" id="ARBA00023136"/>
    </source>
</evidence>
<dbReference type="Proteomes" id="UP000006242">
    <property type="component" value="Unassembled WGS sequence"/>
</dbReference>
<evidence type="ECO:0000256" key="4">
    <source>
        <dbReference type="ARBA" id="ARBA00022475"/>
    </source>
</evidence>
<dbReference type="PANTHER" id="PTHR30040:SF2">
    <property type="entry name" value="FAD:PROTEIN FMN TRANSFERASE"/>
    <property type="match status" value="1"/>
</dbReference>
<keyword evidence="5" id="KW-0997">Cell inner membrane</keyword>
<organism evidence="20 21">
    <name type="scientific">Salinisphaera shabanensis E1L3A</name>
    <dbReference type="NCBI Taxonomy" id="1033802"/>
    <lineage>
        <taxon>Bacteria</taxon>
        <taxon>Pseudomonadati</taxon>
        <taxon>Pseudomonadota</taxon>
        <taxon>Gammaproteobacteria</taxon>
        <taxon>Salinisphaerales</taxon>
        <taxon>Salinisphaeraceae</taxon>
        <taxon>Salinisphaera</taxon>
    </lineage>
</organism>
<evidence type="ECO:0000256" key="9">
    <source>
        <dbReference type="ARBA" id="ARBA00022729"/>
    </source>
</evidence>
<keyword evidence="20" id="KW-0378">Hydrolase</keyword>
<evidence type="ECO:0000256" key="14">
    <source>
        <dbReference type="ARBA" id="ARBA00023288"/>
    </source>
</evidence>
<dbReference type="Gene3D" id="3.10.520.10">
    <property type="entry name" value="ApbE-like domains"/>
    <property type="match status" value="1"/>
</dbReference>
<evidence type="ECO:0000256" key="10">
    <source>
        <dbReference type="ARBA" id="ARBA00022827"/>
    </source>
</evidence>
<feature type="binding site" evidence="19">
    <location>
        <position position="195"/>
    </location>
    <ligand>
        <name>Mg(2+)</name>
        <dbReference type="ChEBI" id="CHEBI:18420"/>
    </ligand>
</feature>
<keyword evidence="13" id="KW-0564">Palmitate</keyword>
<keyword evidence="7 18" id="KW-0808">Transferase</keyword>
<sequence>MNAIFRHVSAERHIASRRGARRWLVVVLVLVLTVSGCSGEQREPVRVSGPAQGTTYSVTVMNPPGDLDRARLKAAMDELIAKVDEQMSTWRDDSQITRFNAASSGEWVPVSPELAHLTARALALGRETGGAFDVTLGPILKVWGFGAGANEPDHLPNADELAAARENTGIGLVEVRDQPPALRKRSPDVTLDLAGLAQGYTVDLLSDRLDALGAKRYLVELGGELYAKGNKHGRSPWRIGVEKPKAGTREIERVVGLADAGMTTSGDYRDYFELDGRRFSHTIDPRTGRPVAHDLRAVTVIAKDALMADAMATALLVMGPQAGLDYANTHDIAALFVSGNAPAYTETYSTAFEPYIEESE</sequence>
<keyword evidence="6 18" id="KW-0285">Flavoprotein</keyword>
<comment type="cofactor">
    <cofactor evidence="19">
        <name>Mg(2+)</name>
        <dbReference type="ChEBI" id="CHEBI:18420"/>
    </cofactor>
    <cofactor evidence="19">
        <name>Mn(2+)</name>
        <dbReference type="ChEBI" id="CHEBI:29035"/>
    </cofactor>
    <text evidence="19">Magnesium. Can also use manganese.</text>
</comment>
<evidence type="ECO:0000256" key="16">
    <source>
        <dbReference type="ARBA" id="ARBA00048540"/>
    </source>
</evidence>
<dbReference type="eggNOG" id="COG1477">
    <property type="taxonomic scope" value="Bacteria"/>
</dbReference>
<evidence type="ECO:0000256" key="11">
    <source>
        <dbReference type="ARBA" id="ARBA00022842"/>
    </source>
</evidence>
<dbReference type="GO" id="GO:0005886">
    <property type="term" value="C:plasma membrane"/>
    <property type="evidence" value="ECO:0007669"/>
    <property type="project" value="UniProtKB-SubCell"/>
</dbReference>
<keyword evidence="21" id="KW-1185">Reference proteome</keyword>
<keyword evidence="10 18" id="KW-0274">FAD</keyword>
<dbReference type="GO" id="GO:0016740">
    <property type="term" value="F:transferase activity"/>
    <property type="evidence" value="ECO:0007669"/>
    <property type="project" value="UniProtKB-UniRule"/>
</dbReference>
<comment type="subcellular location">
    <subcellularLocation>
        <location evidence="17">Cell inner membrane</location>
        <topology evidence="17">Lipid-anchor</topology>
        <orientation evidence="17">Periplasmic side</orientation>
    </subcellularLocation>
</comment>
<dbReference type="SUPFAM" id="SSF143631">
    <property type="entry name" value="ApbE-like"/>
    <property type="match status" value="1"/>
</dbReference>
<dbReference type="GO" id="GO:0016787">
    <property type="term" value="F:hydrolase activity"/>
    <property type="evidence" value="ECO:0007669"/>
    <property type="project" value="UniProtKB-KW"/>
</dbReference>
<evidence type="ECO:0000256" key="3">
    <source>
        <dbReference type="ARBA" id="ARBA00016337"/>
    </source>
</evidence>